<feature type="transmembrane region" description="Helical" evidence="7">
    <location>
        <begin position="563"/>
        <end position="582"/>
    </location>
</feature>
<protein>
    <submittedName>
        <fullName evidence="9">MMPL family transporter</fullName>
    </submittedName>
</protein>
<evidence type="ECO:0000259" key="8">
    <source>
        <dbReference type="PROSITE" id="PS50156"/>
    </source>
</evidence>
<reference evidence="9 10" key="1">
    <citation type="submission" date="2021-01" db="EMBL/GenBank/DDBJ databases">
        <title>WGS of actinomycetes isolated from Thailand.</title>
        <authorList>
            <person name="Thawai C."/>
        </authorList>
    </citation>
    <scope>NUCLEOTIDE SEQUENCE [LARGE SCALE GENOMIC DNA]</scope>
    <source>
        <strain evidence="9 10">LPG 2</strain>
    </source>
</reference>
<dbReference type="InterPro" id="IPR004869">
    <property type="entry name" value="MMPL_dom"/>
</dbReference>
<dbReference type="Pfam" id="PF03176">
    <property type="entry name" value="MMPL"/>
    <property type="match status" value="2"/>
</dbReference>
<evidence type="ECO:0000256" key="1">
    <source>
        <dbReference type="ARBA" id="ARBA00004651"/>
    </source>
</evidence>
<feature type="transmembrane region" description="Helical" evidence="7">
    <location>
        <begin position="653"/>
        <end position="673"/>
    </location>
</feature>
<dbReference type="PROSITE" id="PS50156">
    <property type="entry name" value="SSD"/>
    <property type="match status" value="1"/>
</dbReference>
<feature type="transmembrane region" description="Helical" evidence="7">
    <location>
        <begin position="175"/>
        <end position="195"/>
    </location>
</feature>
<dbReference type="PANTHER" id="PTHR33406:SF11">
    <property type="entry name" value="MEMBRANE PROTEIN SCO6666-RELATED"/>
    <property type="match status" value="1"/>
</dbReference>
<feature type="transmembrane region" description="Helical" evidence="7">
    <location>
        <begin position="679"/>
        <end position="698"/>
    </location>
</feature>
<evidence type="ECO:0000313" key="9">
    <source>
        <dbReference type="EMBL" id="MBL1078321.1"/>
    </source>
</evidence>
<evidence type="ECO:0000256" key="4">
    <source>
        <dbReference type="ARBA" id="ARBA00022692"/>
    </source>
</evidence>
<dbReference type="Gene3D" id="1.20.1640.10">
    <property type="entry name" value="Multidrug efflux transporter AcrB transmembrane domain"/>
    <property type="match status" value="2"/>
</dbReference>
<dbReference type="RefSeq" id="WP_201953405.1">
    <property type="nucleotide sequence ID" value="NZ_JAERRJ010000011.1"/>
</dbReference>
<keyword evidence="5 7" id="KW-1133">Transmembrane helix</keyword>
<comment type="similarity">
    <text evidence="2">Belongs to the resistance-nodulation-cell division (RND) (TC 2.A.6) family. MmpL subfamily.</text>
</comment>
<keyword evidence="10" id="KW-1185">Reference proteome</keyword>
<organism evidence="9 10">
    <name type="scientific">Nocardia acididurans</name>
    <dbReference type="NCBI Taxonomy" id="2802282"/>
    <lineage>
        <taxon>Bacteria</taxon>
        <taxon>Bacillati</taxon>
        <taxon>Actinomycetota</taxon>
        <taxon>Actinomycetes</taxon>
        <taxon>Mycobacteriales</taxon>
        <taxon>Nocardiaceae</taxon>
        <taxon>Nocardia</taxon>
    </lineage>
</organism>
<keyword evidence="3" id="KW-1003">Cell membrane</keyword>
<comment type="subcellular location">
    <subcellularLocation>
        <location evidence="1">Cell membrane</location>
        <topology evidence="1">Multi-pass membrane protein</topology>
    </subcellularLocation>
</comment>
<keyword evidence="6 7" id="KW-0472">Membrane</keyword>
<keyword evidence="4 7" id="KW-0812">Transmembrane</keyword>
<dbReference type="SUPFAM" id="SSF82866">
    <property type="entry name" value="Multidrug efflux transporter AcrB transmembrane domain"/>
    <property type="match status" value="2"/>
</dbReference>
<feature type="transmembrane region" description="Helical" evidence="7">
    <location>
        <begin position="307"/>
        <end position="331"/>
    </location>
</feature>
<feature type="domain" description="SSD" evidence="8">
    <location>
        <begin position="205"/>
        <end position="330"/>
    </location>
</feature>
<proteinExistence type="inferred from homology"/>
<feature type="transmembrane region" description="Helical" evidence="7">
    <location>
        <begin position="536"/>
        <end position="558"/>
    </location>
</feature>
<feature type="transmembrane region" description="Helical" evidence="7">
    <location>
        <begin position="374"/>
        <end position="399"/>
    </location>
</feature>
<accession>A0ABS1MDF9</accession>
<dbReference type="Proteomes" id="UP000602198">
    <property type="component" value="Unassembled WGS sequence"/>
</dbReference>
<sequence length="780" mass="81764">MLTTIARFAVARPWPVLVGTLLVALLCGVFGGSAQAALKSGGFASADVEAANRFIQRHFPGASPNVVVLVTDSESIDSPAAQAATRRVLDLLRARADVTSIQAWSDSETGPSRSLRSVDGRSGLILVGLAGDDTAQQDSAGRVSEQVSGSADGVTIRTGGAAAEFHDISTEIADGLLVAEAIALPVTLLLLILVFGSVVAAALPVVIGLFSIISTLAILRALTLVTDVSIFALNMTTALGLALAIDYSLFIVSRYREELAQGAAVKDAVVKAIRTAGRTVVFSALTVALSLAALSCFDAYFLRSFAYAGIAVVVAATAASVLVLPAGLMVLGPRVNALDLRVPLLRLIRRAPAPAPAPERTRWYRLVVAVMKRAVPVSITATAVLVLLGLPFLSVQLAYPDYRVMPEAAPSYQVGESLRHDFDANLAATVSIALPDHQRPVGDYAAALSAVAGVTAVLSPEGVYSQGRQVDSSHLPMTAPAGTVLAVRTGIDPMSQQGAELVAALRAVPSPVTPLFGGTAPVYKDALDEMYDRLPIALAIVVLSSLVLLFLFTGSLVLPVKALLLNLLSLTATYGAMVWVFQQGHLSGLLGFTATGYLNANMPPLMFCLAFGMSMDYEVFLLSRIREEWLASDRSAGANTHAVAMGVARTGRIFTAAAALMAVVFLAIATSAVSSMQMFGIGLALAVVADATIIRLCLAPALMRLMSTGNWWLPGPLAALHRRVGLTEHDGESGAVESIDEFDSRLLLSEPIRMVQIGATNSLPGDGRISCHLRIPMDKN</sequence>
<feature type="transmembrane region" description="Helical" evidence="7">
    <location>
        <begin position="202"/>
        <end position="222"/>
    </location>
</feature>
<feature type="transmembrane region" description="Helical" evidence="7">
    <location>
        <begin position="228"/>
        <end position="252"/>
    </location>
</feature>
<name>A0ABS1MDF9_9NOCA</name>
<evidence type="ECO:0000313" key="10">
    <source>
        <dbReference type="Proteomes" id="UP000602198"/>
    </source>
</evidence>
<evidence type="ECO:0000256" key="5">
    <source>
        <dbReference type="ARBA" id="ARBA00022989"/>
    </source>
</evidence>
<comment type="caution">
    <text evidence="9">The sequence shown here is derived from an EMBL/GenBank/DDBJ whole genome shotgun (WGS) entry which is preliminary data.</text>
</comment>
<evidence type="ECO:0000256" key="7">
    <source>
        <dbReference type="SAM" id="Phobius"/>
    </source>
</evidence>
<dbReference type="PANTHER" id="PTHR33406">
    <property type="entry name" value="MEMBRANE PROTEIN MJ1562-RELATED"/>
    <property type="match status" value="1"/>
</dbReference>
<feature type="transmembrane region" description="Helical" evidence="7">
    <location>
        <begin position="280"/>
        <end position="301"/>
    </location>
</feature>
<evidence type="ECO:0000256" key="2">
    <source>
        <dbReference type="ARBA" id="ARBA00010157"/>
    </source>
</evidence>
<evidence type="ECO:0000256" key="6">
    <source>
        <dbReference type="ARBA" id="ARBA00023136"/>
    </source>
</evidence>
<dbReference type="InterPro" id="IPR050545">
    <property type="entry name" value="Mycobact_MmpL"/>
</dbReference>
<gene>
    <name evidence="9" type="ORF">JK358_28330</name>
</gene>
<dbReference type="InterPro" id="IPR000731">
    <property type="entry name" value="SSD"/>
</dbReference>
<evidence type="ECO:0000256" key="3">
    <source>
        <dbReference type="ARBA" id="ARBA00022475"/>
    </source>
</evidence>
<dbReference type="EMBL" id="JAERRJ010000011">
    <property type="protein sequence ID" value="MBL1078321.1"/>
    <property type="molecule type" value="Genomic_DNA"/>
</dbReference>